<dbReference type="InterPro" id="IPR051552">
    <property type="entry name" value="HptR"/>
</dbReference>
<evidence type="ECO:0000256" key="1">
    <source>
        <dbReference type="ARBA" id="ARBA00004496"/>
    </source>
</evidence>
<dbReference type="InterPro" id="IPR001789">
    <property type="entry name" value="Sig_transdc_resp-reg_receiver"/>
</dbReference>
<name>A0A329MKF1_9BACL</name>
<evidence type="ECO:0000256" key="6">
    <source>
        <dbReference type="ARBA" id="ARBA00023125"/>
    </source>
</evidence>
<keyword evidence="12" id="KW-1185">Reference proteome</keyword>
<dbReference type="SMART" id="SM00342">
    <property type="entry name" value="HTH_ARAC"/>
    <property type="match status" value="1"/>
</dbReference>
<dbReference type="GO" id="GO:0000160">
    <property type="term" value="P:phosphorelay signal transduction system"/>
    <property type="evidence" value="ECO:0007669"/>
    <property type="project" value="UniProtKB-KW"/>
</dbReference>
<dbReference type="Gene3D" id="1.10.10.60">
    <property type="entry name" value="Homeodomain-like"/>
    <property type="match status" value="2"/>
</dbReference>
<evidence type="ECO:0000259" key="9">
    <source>
        <dbReference type="PROSITE" id="PS01124"/>
    </source>
</evidence>
<dbReference type="InterPro" id="IPR011006">
    <property type="entry name" value="CheY-like_superfamily"/>
</dbReference>
<dbReference type="Pfam" id="PF00072">
    <property type="entry name" value="Response_reg"/>
    <property type="match status" value="1"/>
</dbReference>
<gene>
    <name evidence="11" type="ORF">DQG23_16770</name>
</gene>
<feature type="modified residue" description="4-aspartylphosphate" evidence="8">
    <location>
        <position position="54"/>
    </location>
</feature>
<keyword evidence="6 11" id="KW-0238">DNA-binding</keyword>
<evidence type="ECO:0000256" key="7">
    <source>
        <dbReference type="ARBA" id="ARBA00023163"/>
    </source>
</evidence>
<dbReference type="CDD" id="cd17536">
    <property type="entry name" value="REC_YesN-like"/>
    <property type="match status" value="1"/>
</dbReference>
<dbReference type="InterPro" id="IPR018062">
    <property type="entry name" value="HTH_AraC-typ_CS"/>
</dbReference>
<dbReference type="GO" id="GO:0003700">
    <property type="term" value="F:DNA-binding transcription factor activity"/>
    <property type="evidence" value="ECO:0007669"/>
    <property type="project" value="InterPro"/>
</dbReference>
<feature type="domain" description="HTH araC/xylS-type" evidence="9">
    <location>
        <begin position="434"/>
        <end position="531"/>
    </location>
</feature>
<evidence type="ECO:0000256" key="8">
    <source>
        <dbReference type="PROSITE-ProRule" id="PRU00169"/>
    </source>
</evidence>
<dbReference type="InterPro" id="IPR009057">
    <property type="entry name" value="Homeodomain-like_sf"/>
</dbReference>
<accession>A0A329MKF1</accession>
<dbReference type="GO" id="GO:0043565">
    <property type="term" value="F:sequence-specific DNA binding"/>
    <property type="evidence" value="ECO:0007669"/>
    <property type="project" value="InterPro"/>
</dbReference>
<comment type="caution">
    <text evidence="11">The sequence shown here is derived from an EMBL/GenBank/DDBJ whole genome shotgun (WGS) entry which is preliminary data.</text>
</comment>
<dbReference type="AlphaFoldDB" id="A0A329MKF1"/>
<dbReference type="SUPFAM" id="SSF46689">
    <property type="entry name" value="Homeodomain-like"/>
    <property type="match status" value="2"/>
</dbReference>
<keyword evidence="2" id="KW-0963">Cytoplasm</keyword>
<keyword evidence="5" id="KW-0805">Transcription regulation</keyword>
<proteinExistence type="predicted"/>
<dbReference type="Gene3D" id="3.40.50.2300">
    <property type="match status" value="1"/>
</dbReference>
<evidence type="ECO:0000256" key="5">
    <source>
        <dbReference type="ARBA" id="ARBA00023015"/>
    </source>
</evidence>
<dbReference type="InterPro" id="IPR018060">
    <property type="entry name" value="HTH_AraC"/>
</dbReference>
<evidence type="ECO:0000256" key="3">
    <source>
        <dbReference type="ARBA" id="ARBA00022553"/>
    </source>
</evidence>
<sequence>MKLLIVEDEHHVRERLAEGIEWNAAQIELVDAVASGREAVTILQKEHVDIIVTDIQMPDMNGLELAGKVKEEFPRIKVIVLTGYDDFEYARESIECGVFNYLVKPVANERLLEVVMEAKTLREQELSEKHNLALLEQRWKEHLPHLQVSFYKNWLAGRYSLWDIEKRSRDLQLSLEGKQAWPIVIDMDPIPEGNDRFLANDRPLVQFSLYTLARDVFADMDCVTLQDDDGMTTAIFSAPQDEGEEWQLRVKQQVNVLLETVKDCLKLTASAGIGHPAADKQLVPWAYKQSRMALQERIILGNGMTIHFRDDVLVQDSWTAMSDLEKELEMAIETGNGPGMRELSGRIMEIGFGAGVPVTEAKEVLLRIMCLLARIVHSHGWTLRETLGEDYEDFERYNELLTREQICEWLQRMTGRISGAIARRRQSGTQITVNEMMRFIQERLHEEELSLYLVAEKLYVNYSYLSRIFKKLTGQSFSDYVLRLRMERAKELLAKGDKVYDAASQVGYRHVNYFSKAFSKYYGVKPSDMFK</sequence>
<dbReference type="PROSITE" id="PS00041">
    <property type="entry name" value="HTH_ARAC_FAMILY_1"/>
    <property type="match status" value="1"/>
</dbReference>
<dbReference type="OrthoDB" id="2492754at2"/>
<dbReference type="PROSITE" id="PS50110">
    <property type="entry name" value="RESPONSE_REGULATORY"/>
    <property type="match status" value="1"/>
</dbReference>
<dbReference type="GO" id="GO:0005737">
    <property type="term" value="C:cytoplasm"/>
    <property type="evidence" value="ECO:0007669"/>
    <property type="project" value="UniProtKB-SubCell"/>
</dbReference>
<dbReference type="Pfam" id="PF12833">
    <property type="entry name" value="HTH_18"/>
    <property type="match status" value="1"/>
</dbReference>
<organism evidence="11 12">
    <name type="scientific">Paenibacillus contaminans</name>
    <dbReference type="NCBI Taxonomy" id="450362"/>
    <lineage>
        <taxon>Bacteria</taxon>
        <taxon>Bacillati</taxon>
        <taxon>Bacillota</taxon>
        <taxon>Bacilli</taxon>
        <taxon>Bacillales</taxon>
        <taxon>Paenibacillaceae</taxon>
        <taxon>Paenibacillus</taxon>
    </lineage>
</organism>
<comment type="subcellular location">
    <subcellularLocation>
        <location evidence="1">Cytoplasm</location>
    </subcellularLocation>
</comment>
<evidence type="ECO:0000259" key="10">
    <source>
        <dbReference type="PROSITE" id="PS50110"/>
    </source>
</evidence>
<dbReference type="PANTHER" id="PTHR42713">
    <property type="entry name" value="HISTIDINE KINASE-RELATED"/>
    <property type="match status" value="1"/>
</dbReference>
<dbReference type="RefSeq" id="WP_113032019.1">
    <property type="nucleotide sequence ID" value="NZ_QMFB01000009.1"/>
</dbReference>
<keyword evidence="4" id="KW-0902">Two-component regulatory system</keyword>
<evidence type="ECO:0000256" key="2">
    <source>
        <dbReference type="ARBA" id="ARBA00022490"/>
    </source>
</evidence>
<keyword evidence="7" id="KW-0804">Transcription</keyword>
<dbReference type="SMART" id="SM00448">
    <property type="entry name" value="REC"/>
    <property type="match status" value="1"/>
</dbReference>
<dbReference type="SUPFAM" id="SSF52172">
    <property type="entry name" value="CheY-like"/>
    <property type="match status" value="1"/>
</dbReference>
<dbReference type="PROSITE" id="PS01124">
    <property type="entry name" value="HTH_ARAC_FAMILY_2"/>
    <property type="match status" value="1"/>
</dbReference>
<dbReference type="Proteomes" id="UP000250369">
    <property type="component" value="Unassembled WGS sequence"/>
</dbReference>
<evidence type="ECO:0000313" key="11">
    <source>
        <dbReference type="EMBL" id="RAV20122.1"/>
    </source>
</evidence>
<dbReference type="PANTHER" id="PTHR42713:SF3">
    <property type="entry name" value="TRANSCRIPTIONAL REGULATORY PROTEIN HPTR"/>
    <property type="match status" value="1"/>
</dbReference>
<feature type="domain" description="Response regulatory" evidence="10">
    <location>
        <begin position="2"/>
        <end position="119"/>
    </location>
</feature>
<protein>
    <submittedName>
        <fullName evidence="11">DNA-binding response regulator</fullName>
    </submittedName>
</protein>
<reference evidence="11 12" key="1">
    <citation type="journal article" date="2009" name="Int. J. Syst. Evol. Microbiol.">
        <title>Paenibacillus contaminans sp. nov., isolated from a contaminated laboratory plate.</title>
        <authorList>
            <person name="Chou J.H."/>
            <person name="Lee J.H."/>
            <person name="Lin M.C."/>
            <person name="Chang P.S."/>
            <person name="Arun A.B."/>
            <person name="Young C.C."/>
            <person name="Chen W.M."/>
        </authorList>
    </citation>
    <scope>NUCLEOTIDE SEQUENCE [LARGE SCALE GENOMIC DNA]</scope>
    <source>
        <strain evidence="11 12">CKOBP-6</strain>
    </source>
</reference>
<evidence type="ECO:0000313" key="12">
    <source>
        <dbReference type="Proteomes" id="UP000250369"/>
    </source>
</evidence>
<keyword evidence="3 8" id="KW-0597">Phosphoprotein</keyword>
<evidence type="ECO:0000256" key="4">
    <source>
        <dbReference type="ARBA" id="ARBA00023012"/>
    </source>
</evidence>
<dbReference type="EMBL" id="QMFB01000009">
    <property type="protein sequence ID" value="RAV20122.1"/>
    <property type="molecule type" value="Genomic_DNA"/>
</dbReference>